<dbReference type="Proteomes" id="UP000053424">
    <property type="component" value="Unassembled WGS sequence"/>
</dbReference>
<name>A0A0C3BVV1_HEBCY</name>
<evidence type="ECO:0000259" key="1">
    <source>
        <dbReference type="Pfam" id="PF17667"/>
    </source>
</evidence>
<evidence type="ECO:0000313" key="2">
    <source>
        <dbReference type="EMBL" id="KIM40750.1"/>
    </source>
</evidence>
<dbReference type="HOGENOM" id="CLU_006410_1_0_1"/>
<feature type="domain" description="Fungal-type protein kinase" evidence="1">
    <location>
        <begin position="5"/>
        <end position="298"/>
    </location>
</feature>
<dbReference type="InterPro" id="IPR008266">
    <property type="entry name" value="Tyr_kinase_AS"/>
</dbReference>
<protein>
    <recommendedName>
        <fullName evidence="1">Fungal-type protein kinase domain-containing protein</fullName>
    </recommendedName>
</protein>
<accession>A0A0C3BVV1</accession>
<dbReference type="GO" id="GO:0004672">
    <property type="term" value="F:protein kinase activity"/>
    <property type="evidence" value="ECO:0007669"/>
    <property type="project" value="InterPro"/>
</dbReference>
<gene>
    <name evidence="2" type="ORF">M413DRAFT_412875</name>
</gene>
<dbReference type="InterPro" id="IPR011009">
    <property type="entry name" value="Kinase-like_dom_sf"/>
</dbReference>
<reference evidence="3" key="2">
    <citation type="submission" date="2015-01" db="EMBL/GenBank/DDBJ databases">
        <title>Evolutionary Origins and Diversification of the Mycorrhizal Mutualists.</title>
        <authorList>
            <consortium name="DOE Joint Genome Institute"/>
            <consortium name="Mycorrhizal Genomics Consortium"/>
            <person name="Kohler A."/>
            <person name="Kuo A."/>
            <person name="Nagy L.G."/>
            <person name="Floudas D."/>
            <person name="Copeland A."/>
            <person name="Barry K.W."/>
            <person name="Cichocki N."/>
            <person name="Veneault-Fourrey C."/>
            <person name="LaButti K."/>
            <person name="Lindquist E.A."/>
            <person name="Lipzen A."/>
            <person name="Lundell T."/>
            <person name="Morin E."/>
            <person name="Murat C."/>
            <person name="Riley R."/>
            <person name="Ohm R."/>
            <person name="Sun H."/>
            <person name="Tunlid A."/>
            <person name="Henrissat B."/>
            <person name="Grigoriev I.V."/>
            <person name="Hibbett D.S."/>
            <person name="Martin F."/>
        </authorList>
    </citation>
    <scope>NUCLEOTIDE SEQUENCE [LARGE SCALE GENOMIC DNA]</scope>
    <source>
        <strain evidence="3">h7</strain>
    </source>
</reference>
<reference evidence="2 3" key="1">
    <citation type="submission" date="2014-04" db="EMBL/GenBank/DDBJ databases">
        <authorList>
            <consortium name="DOE Joint Genome Institute"/>
            <person name="Kuo A."/>
            <person name="Gay G."/>
            <person name="Dore J."/>
            <person name="Kohler A."/>
            <person name="Nagy L.G."/>
            <person name="Floudas D."/>
            <person name="Copeland A."/>
            <person name="Barry K.W."/>
            <person name="Cichocki N."/>
            <person name="Veneault-Fourrey C."/>
            <person name="LaButti K."/>
            <person name="Lindquist E.A."/>
            <person name="Lipzen A."/>
            <person name="Lundell T."/>
            <person name="Morin E."/>
            <person name="Murat C."/>
            <person name="Sun H."/>
            <person name="Tunlid A."/>
            <person name="Henrissat B."/>
            <person name="Grigoriev I.V."/>
            <person name="Hibbett D.S."/>
            <person name="Martin F."/>
            <person name="Nordberg H.P."/>
            <person name="Cantor M.N."/>
            <person name="Hua S.X."/>
        </authorList>
    </citation>
    <scope>NUCLEOTIDE SEQUENCE [LARGE SCALE GENOMIC DNA]</scope>
    <source>
        <strain evidence="3">h7</strain>
    </source>
</reference>
<dbReference type="AlphaFoldDB" id="A0A0C3BVV1"/>
<dbReference type="InterPro" id="IPR040976">
    <property type="entry name" value="Pkinase_fungal"/>
</dbReference>
<dbReference type="Pfam" id="PF17667">
    <property type="entry name" value="Pkinase_fungal"/>
    <property type="match status" value="1"/>
</dbReference>
<dbReference type="SUPFAM" id="SSF56112">
    <property type="entry name" value="Protein kinase-like (PK-like)"/>
    <property type="match status" value="1"/>
</dbReference>
<organism evidence="2 3">
    <name type="scientific">Hebeloma cylindrosporum</name>
    <dbReference type="NCBI Taxonomy" id="76867"/>
    <lineage>
        <taxon>Eukaryota</taxon>
        <taxon>Fungi</taxon>
        <taxon>Dikarya</taxon>
        <taxon>Basidiomycota</taxon>
        <taxon>Agaricomycotina</taxon>
        <taxon>Agaricomycetes</taxon>
        <taxon>Agaricomycetidae</taxon>
        <taxon>Agaricales</taxon>
        <taxon>Agaricineae</taxon>
        <taxon>Hymenogastraceae</taxon>
        <taxon>Hebeloma</taxon>
    </lineage>
</organism>
<sequence>LAYCTSIVRSQFRTHVFGVIVLGHCDRLFHWDPSGMVVTSLFDYTNQTDNYLAQFIWYYDNASPLTRGHDTSVEHISETQAYEFVGQEIAERVKARNPHHSHFCTMNIPDRENGEIQHLHLISYPPPCHVSSSFERMTRTVQAFDLETKEFVFVKDYWRDVTAEAEKEGDIYTLLEKHNVPNIAPFGHGNDVQCKVRFKDSEDSVLRPVYTRHKVRPGDKIQKHKRLKQWTLYRMSLKVIGESLKTFKSTKQLVTVIADAMEAHDAAFFDAHILHRDISIGNILIHNGRGLLIDWDSCLIVVNGPRSAPRAVSILNYS</sequence>
<keyword evidence="3" id="KW-1185">Reference proteome</keyword>
<dbReference type="PROSITE" id="PS00109">
    <property type="entry name" value="PROTEIN_KINASE_TYR"/>
    <property type="match status" value="1"/>
</dbReference>
<dbReference type="OrthoDB" id="3271139at2759"/>
<evidence type="ECO:0000313" key="3">
    <source>
        <dbReference type="Proteomes" id="UP000053424"/>
    </source>
</evidence>
<proteinExistence type="predicted"/>
<feature type="non-terminal residue" evidence="2">
    <location>
        <position position="1"/>
    </location>
</feature>
<dbReference type="PANTHER" id="PTHR38248">
    <property type="entry name" value="FUNK1 6"/>
    <property type="match status" value="1"/>
</dbReference>
<dbReference type="PANTHER" id="PTHR38248:SF2">
    <property type="entry name" value="FUNK1 11"/>
    <property type="match status" value="1"/>
</dbReference>
<dbReference type="EMBL" id="KN831782">
    <property type="protein sequence ID" value="KIM40750.1"/>
    <property type="molecule type" value="Genomic_DNA"/>
</dbReference>